<reference evidence="16" key="2">
    <citation type="journal article" date="2021" name="PeerJ">
        <title>Extensive microbial diversity within the chicken gut microbiome revealed by metagenomics and culture.</title>
        <authorList>
            <person name="Gilroy R."/>
            <person name="Ravi A."/>
            <person name="Getino M."/>
            <person name="Pursley I."/>
            <person name="Horton D.L."/>
            <person name="Alikhan N.F."/>
            <person name="Baker D."/>
            <person name="Gharbi K."/>
            <person name="Hall N."/>
            <person name="Watson M."/>
            <person name="Adriaenssens E.M."/>
            <person name="Foster-Nyarko E."/>
            <person name="Jarju S."/>
            <person name="Secka A."/>
            <person name="Antonio M."/>
            <person name="Oren A."/>
            <person name="Chaudhuri R.R."/>
            <person name="La Ragione R."/>
            <person name="Hildebrand F."/>
            <person name="Pallen M.J."/>
        </authorList>
    </citation>
    <scope>NUCLEOTIDE SEQUENCE</scope>
    <source>
        <strain evidence="16">ChiBcec6-7307</strain>
    </source>
</reference>
<name>A0A9D1NXM2_9FIRM</name>
<feature type="site" description="Part of a proton relay during catalysis" evidence="12">
    <location>
        <position position="46"/>
    </location>
</feature>
<dbReference type="NCBIfam" id="TIGR00674">
    <property type="entry name" value="dapA"/>
    <property type="match status" value="1"/>
</dbReference>
<keyword evidence="5 12" id="KW-0963">Cytoplasm</keyword>
<dbReference type="EC" id="4.3.3.7" evidence="4 12"/>
<dbReference type="SMART" id="SM01130">
    <property type="entry name" value="DHDPS"/>
    <property type="match status" value="1"/>
</dbReference>
<feature type="binding site" evidence="12 15">
    <location>
        <position position="206"/>
    </location>
    <ligand>
        <name>pyruvate</name>
        <dbReference type="ChEBI" id="CHEBI:15361"/>
    </ligand>
</feature>
<dbReference type="GO" id="GO:0009089">
    <property type="term" value="P:lysine biosynthetic process via diaminopimelate"/>
    <property type="evidence" value="ECO:0007669"/>
    <property type="project" value="UniProtKB-UniRule"/>
</dbReference>
<evidence type="ECO:0000256" key="10">
    <source>
        <dbReference type="ARBA" id="ARBA00023270"/>
    </source>
</evidence>
<organism evidence="16 17">
    <name type="scientific">Candidatus Merdiplasma excrementigallinarum</name>
    <dbReference type="NCBI Taxonomy" id="2840864"/>
    <lineage>
        <taxon>Bacteria</taxon>
        <taxon>Bacillati</taxon>
        <taxon>Bacillota</taxon>
        <taxon>Clostridia</taxon>
        <taxon>Lachnospirales</taxon>
        <taxon>Lachnospiraceae</taxon>
        <taxon>Lachnospiraceae incertae sedis</taxon>
        <taxon>Candidatus Merdiplasma</taxon>
    </lineage>
</organism>
<keyword evidence="6 12" id="KW-0028">Amino-acid biosynthesis</keyword>
<dbReference type="InterPro" id="IPR020624">
    <property type="entry name" value="Schiff_base-form_aldolases_CS"/>
</dbReference>
<evidence type="ECO:0000256" key="5">
    <source>
        <dbReference type="ARBA" id="ARBA00022490"/>
    </source>
</evidence>
<dbReference type="InterPro" id="IPR013785">
    <property type="entry name" value="Aldolase_TIM"/>
</dbReference>
<dbReference type="PIRSF" id="PIRSF001365">
    <property type="entry name" value="DHDPS"/>
    <property type="match status" value="1"/>
</dbReference>
<dbReference type="PRINTS" id="PR00146">
    <property type="entry name" value="DHPICSNTHASE"/>
</dbReference>
<keyword evidence="7 12" id="KW-0220">Diaminopimelate biosynthesis</keyword>
<evidence type="ECO:0000256" key="4">
    <source>
        <dbReference type="ARBA" id="ARBA00012086"/>
    </source>
</evidence>
<dbReference type="Proteomes" id="UP000886889">
    <property type="component" value="Unassembled WGS sequence"/>
</dbReference>
<dbReference type="AlphaFoldDB" id="A0A9D1NXM2"/>
<evidence type="ECO:0000256" key="15">
    <source>
        <dbReference type="PIRSR" id="PIRSR001365-2"/>
    </source>
</evidence>
<dbReference type="Pfam" id="PF00701">
    <property type="entry name" value="DHDPS"/>
    <property type="match status" value="1"/>
</dbReference>
<feature type="site" description="Part of a proton relay during catalysis" evidence="12">
    <location>
        <position position="109"/>
    </location>
</feature>
<dbReference type="InterPro" id="IPR005263">
    <property type="entry name" value="DapA"/>
</dbReference>
<feature type="binding site" evidence="12 15">
    <location>
        <position position="47"/>
    </location>
    <ligand>
        <name>pyruvate</name>
        <dbReference type="ChEBI" id="CHEBI:15361"/>
    </ligand>
</feature>
<comment type="function">
    <text evidence="1 12">Catalyzes the condensation of (S)-aspartate-beta-semialdehyde [(S)-ASA] and pyruvate to 4-hydroxy-tetrahydrodipicolinate (HTPA).</text>
</comment>
<dbReference type="GO" id="GO:0008840">
    <property type="term" value="F:4-hydroxy-tetrahydrodipicolinate synthase activity"/>
    <property type="evidence" value="ECO:0007669"/>
    <property type="project" value="UniProtKB-UniRule"/>
</dbReference>
<dbReference type="PANTHER" id="PTHR12128">
    <property type="entry name" value="DIHYDRODIPICOLINATE SYNTHASE"/>
    <property type="match status" value="1"/>
</dbReference>
<dbReference type="PROSITE" id="PS00666">
    <property type="entry name" value="DHDPS_2"/>
    <property type="match status" value="1"/>
</dbReference>
<protein>
    <recommendedName>
        <fullName evidence="4 12">4-hydroxy-tetrahydrodipicolinate synthase</fullName>
        <shortName evidence="12">HTPA synthase</shortName>
        <ecNumber evidence="4 12">4.3.3.7</ecNumber>
    </recommendedName>
</protein>
<proteinExistence type="inferred from homology"/>
<gene>
    <name evidence="12" type="primary">dapA</name>
    <name evidence="16" type="ORF">IAC80_02025</name>
</gene>
<reference evidence="16" key="1">
    <citation type="submission" date="2020-10" db="EMBL/GenBank/DDBJ databases">
        <authorList>
            <person name="Gilroy R."/>
        </authorList>
    </citation>
    <scope>NUCLEOTIDE SEQUENCE</scope>
    <source>
        <strain evidence="16">ChiBcec6-7307</strain>
    </source>
</reference>
<comment type="caution">
    <text evidence="12">Was originally thought to be a dihydrodipicolinate synthase (DHDPS), catalyzing the condensation of (S)-aspartate-beta-semialdehyde [(S)-ASA] and pyruvate to dihydrodipicolinate (DHDP). However, it was shown in E.coli that the product of the enzymatic reaction is not dihydrodipicolinate but in fact (4S)-4-hydroxy-2,3,4,5-tetrahydro-(2S)-dipicolinic acid (HTPA), and that the consecutive dehydration reaction leading to DHDP is not spontaneous but catalyzed by DapB.</text>
</comment>
<keyword evidence="10 12" id="KW-0704">Schiff base</keyword>
<dbReference type="InterPro" id="IPR002220">
    <property type="entry name" value="DapA-like"/>
</dbReference>
<evidence type="ECO:0000256" key="14">
    <source>
        <dbReference type="PIRSR" id="PIRSR001365-1"/>
    </source>
</evidence>
<evidence type="ECO:0000256" key="1">
    <source>
        <dbReference type="ARBA" id="ARBA00003294"/>
    </source>
</evidence>
<dbReference type="PROSITE" id="PS00665">
    <property type="entry name" value="DHDPS_1"/>
    <property type="match status" value="1"/>
</dbReference>
<dbReference type="InterPro" id="IPR020625">
    <property type="entry name" value="Schiff_base-form_aldolases_AS"/>
</dbReference>
<comment type="catalytic activity">
    <reaction evidence="11 12">
        <text>L-aspartate 4-semialdehyde + pyruvate = (2S,4S)-4-hydroxy-2,3,4,5-tetrahydrodipicolinate + H2O + H(+)</text>
        <dbReference type="Rhea" id="RHEA:34171"/>
        <dbReference type="ChEBI" id="CHEBI:15361"/>
        <dbReference type="ChEBI" id="CHEBI:15377"/>
        <dbReference type="ChEBI" id="CHEBI:15378"/>
        <dbReference type="ChEBI" id="CHEBI:67139"/>
        <dbReference type="ChEBI" id="CHEBI:537519"/>
        <dbReference type="EC" id="4.3.3.7"/>
    </reaction>
</comment>
<dbReference type="GO" id="GO:0005829">
    <property type="term" value="C:cytosol"/>
    <property type="evidence" value="ECO:0007669"/>
    <property type="project" value="TreeGrafter"/>
</dbReference>
<evidence type="ECO:0000256" key="8">
    <source>
        <dbReference type="ARBA" id="ARBA00023154"/>
    </source>
</evidence>
<evidence type="ECO:0000313" key="16">
    <source>
        <dbReference type="EMBL" id="HIV22696.1"/>
    </source>
</evidence>
<evidence type="ECO:0000256" key="6">
    <source>
        <dbReference type="ARBA" id="ARBA00022605"/>
    </source>
</evidence>
<comment type="caution">
    <text evidence="16">The sequence shown here is derived from an EMBL/GenBank/DDBJ whole genome shotgun (WGS) entry which is preliminary data.</text>
</comment>
<dbReference type="EMBL" id="DVOS01000022">
    <property type="protein sequence ID" value="HIV22696.1"/>
    <property type="molecule type" value="Genomic_DNA"/>
</dbReference>
<keyword evidence="8 12" id="KW-0457">Lysine biosynthesis</keyword>
<evidence type="ECO:0000256" key="9">
    <source>
        <dbReference type="ARBA" id="ARBA00023239"/>
    </source>
</evidence>
<dbReference type="CDD" id="cd00950">
    <property type="entry name" value="DHDPS"/>
    <property type="match status" value="1"/>
</dbReference>
<comment type="subunit">
    <text evidence="12">Homotetramer; dimer of dimers.</text>
</comment>
<dbReference type="HAMAP" id="MF_00418">
    <property type="entry name" value="DapA"/>
    <property type="match status" value="1"/>
</dbReference>
<feature type="active site" description="Schiff-base intermediate with substrate" evidence="12 14">
    <location>
        <position position="164"/>
    </location>
</feature>
<evidence type="ECO:0000256" key="12">
    <source>
        <dbReference type="HAMAP-Rule" id="MF_00418"/>
    </source>
</evidence>
<evidence type="ECO:0000256" key="13">
    <source>
        <dbReference type="PIRNR" id="PIRNR001365"/>
    </source>
</evidence>
<comment type="subcellular location">
    <subcellularLocation>
        <location evidence="12">Cytoplasm</location>
    </subcellularLocation>
</comment>
<dbReference type="PANTHER" id="PTHR12128:SF66">
    <property type="entry name" value="4-HYDROXY-2-OXOGLUTARATE ALDOLASE, MITOCHONDRIAL"/>
    <property type="match status" value="1"/>
</dbReference>
<dbReference type="SUPFAM" id="SSF51569">
    <property type="entry name" value="Aldolase"/>
    <property type="match status" value="1"/>
</dbReference>
<comment type="similarity">
    <text evidence="3 12 13">Belongs to the DapA family.</text>
</comment>
<comment type="pathway">
    <text evidence="2 12">Amino-acid biosynthesis; L-lysine biosynthesis via DAP pathway; (S)-tetrahydrodipicolinate from L-aspartate: step 3/4.</text>
</comment>
<feature type="active site" description="Proton donor/acceptor" evidence="12 14">
    <location>
        <position position="135"/>
    </location>
</feature>
<dbReference type="GO" id="GO:0019877">
    <property type="term" value="P:diaminopimelate biosynthetic process"/>
    <property type="evidence" value="ECO:0007669"/>
    <property type="project" value="UniProtKB-UniRule"/>
</dbReference>
<evidence type="ECO:0000256" key="2">
    <source>
        <dbReference type="ARBA" id="ARBA00005120"/>
    </source>
</evidence>
<keyword evidence="9 12" id="KW-0456">Lyase</keyword>
<accession>A0A9D1NXM2</accession>
<sequence length="294" mass="31478">MSVFTGAGVAIVTPMHEDGTVNFEKLGELLEEQISAGTDAVIICGTTGESSTLTHEEHLAAIKYTVEKVNHRIPVIAGTGSNCTETAIYLSKEAESYGADALLLVTPYYNKATQKGLKIHYTAIANAVKIPVIVYNVPSRTGCNVLPETMADLVKSVDNIVGIKEASGNISQVAKLMSLVGDQIELYSGNDDQIVPIMSLGGKGVISVLSNVAPAKTHEIAASYLAGDVEKSRRMQLEAIELIDALFCEVNPIPVKTALNLMGKEVGPMRGPLCEMEEKNVERLKKAMKDYGIL</sequence>
<dbReference type="Gene3D" id="3.20.20.70">
    <property type="entry name" value="Aldolase class I"/>
    <property type="match status" value="1"/>
</dbReference>
<evidence type="ECO:0000256" key="11">
    <source>
        <dbReference type="ARBA" id="ARBA00047836"/>
    </source>
</evidence>
<evidence type="ECO:0000256" key="3">
    <source>
        <dbReference type="ARBA" id="ARBA00007592"/>
    </source>
</evidence>
<evidence type="ECO:0000256" key="7">
    <source>
        <dbReference type="ARBA" id="ARBA00022915"/>
    </source>
</evidence>
<evidence type="ECO:0000313" key="17">
    <source>
        <dbReference type="Proteomes" id="UP000886889"/>
    </source>
</evidence>